<protein>
    <submittedName>
        <fullName evidence="1">Uncharacterized protein</fullName>
    </submittedName>
</protein>
<gene>
    <name evidence="1" type="ORF">E7272_09535</name>
</gene>
<evidence type="ECO:0000313" key="2">
    <source>
        <dbReference type="Proteomes" id="UP000766246"/>
    </source>
</evidence>
<name>A0A927YNE4_9FIRM</name>
<dbReference type="Proteomes" id="UP000766246">
    <property type="component" value="Unassembled WGS sequence"/>
</dbReference>
<evidence type="ECO:0000313" key="1">
    <source>
        <dbReference type="EMBL" id="MBE5920072.1"/>
    </source>
</evidence>
<organism evidence="1 2">
    <name type="scientific">Pseudobutyrivibrio ruminis</name>
    <dbReference type="NCBI Taxonomy" id="46206"/>
    <lineage>
        <taxon>Bacteria</taxon>
        <taxon>Bacillati</taxon>
        <taxon>Bacillota</taxon>
        <taxon>Clostridia</taxon>
        <taxon>Lachnospirales</taxon>
        <taxon>Lachnospiraceae</taxon>
        <taxon>Pseudobutyrivibrio</taxon>
    </lineage>
</organism>
<reference evidence="1" key="1">
    <citation type="submission" date="2019-04" db="EMBL/GenBank/DDBJ databases">
        <title>Evolution of Biomass-Degrading Anaerobic Consortia Revealed by Metagenomics.</title>
        <authorList>
            <person name="Peng X."/>
        </authorList>
    </citation>
    <scope>NUCLEOTIDE SEQUENCE</scope>
    <source>
        <strain evidence="1">SIG311</strain>
    </source>
</reference>
<dbReference type="AlphaFoldDB" id="A0A927YNE4"/>
<dbReference type="EMBL" id="SVER01000023">
    <property type="protein sequence ID" value="MBE5920072.1"/>
    <property type="molecule type" value="Genomic_DNA"/>
</dbReference>
<proteinExistence type="predicted"/>
<sequence>MAEGFAIKMSTEDYLDVGKLKKECSKIKSILIKNDEDIVTLDEVLADFVGSDLKSVAWNSIKDHISLYAAVTAACMEADSLDLVDVQKLVSSAGSCLKHNVYNGNVIYSEGKHEYDKMVECLNSVDYYMGLQQNNPYCDYSLVIGWYSLWALSHKRAYKKYKELNDEFFDFESDTSGLFVNGNEYRQLAYSGLLNLQKKYDGKGYVIDEAPAWLVKLNDLFNKKLSSEIATKQGSRALLKAYGYTDKEISYLEQQKVYLSASDMINLRRTKGNNKTFVSSDKKAIFYGGKVYVIFVPDYLHQSYDMVWENVGSKRGFDCNLTGDLSIIKHVSEISLPDKNEVLTTYDKNGTVVNLQDKYYSYRYTNKAGQTNTYRNKNVGKAGALGLLPMVNSFISENLDSTTVDLEFKKSGKNGECRRVVINVSNFQKNQYFSNLPYNSKGIATTDSYSSSDGCGKTFASEYAKGMYEQLKGKKADKDKNYTIVTSFSERHRENSVCGHLYYDKYGTLMYQPVVYPDDKANISTLNKLDQYGFNPTMVYDATDLLPTPSECDPYVSTVLDMALNR</sequence>
<comment type="caution">
    <text evidence="1">The sequence shown here is derived from an EMBL/GenBank/DDBJ whole genome shotgun (WGS) entry which is preliminary data.</text>
</comment>
<accession>A0A927YNE4</accession>